<keyword evidence="3" id="KW-1003">Cell membrane</keyword>
<evidence type="ECO:0000313" key="13">
    <source>
        <dbReference type="EMBL" id="GLV55352.1"/>
    </source>
</evidence>
<comment type="similarity">
    <text evidence="9">Belongs to the OXA1/ALB3/YidC family.</text>
</comment>
<dbReference type="Proteomes" id="UP001344906">
    <property type="component" value="Unassembled WGS sequence"/>
</dbReference>
<evidence type="ECO:0000256" key="7">
    <source>
        <dbReference type="ARBA" id="ARBA00023136"/>
    </source>
</evidence>
<keyword evidence="14" id="KW-1185">Reference proteome</keyword>
<reference evidence="13 14" key="1">
    <citation type="submission" date="2023-02" db="EMBL/GenBank/DDBJ databases">
        <title>Dictyobacter halimunensis sp. nov., a new member of the class Ktedonobacteria from forest soil in a geothermal area.</title>
        <authorList>
            <person name="Rachmania M.K."/>
            <person name="Ningsih F."/>
            <person name="Sakai Y."/>
            <person name="Yabe S."/>
            <person name="Yokota A."/>
            <person name="Sjamsuridzal W."/>
        </authorList>
    </citation>
    <scope>NUCLEOTIDE SEQUENCE [LARGE SCALE GENOMIC DNA]</scope>
    <source>
        <strain evidence="13 14">S3.2.2.5</strain>
    </source>
</reference>
<dbReference type="Pfam" id="PF02096">
    <property type="entry name" value="60KD_IMP"/>
    <property type="match status" value="1"/>
</dbReference>
<dbReference type="NCBIfam" id="TIGR03592">
    <property type="entry name" value="yidC_oxa1_cterm"/>
    <property type="match status" value="1"/>
</dbReference>
<comment type="subcellular location">
    <subcellularLocation>
        <location evidence="1">Cell membrane</location>
        <topology evidence="1">Multi-pass membrane protein</topology>
    </subcellularLocation>
    <subcellularLocation>
        <location evidence="9">Membrane</location>
        <topology evidence="9">Multi-pass membrane protein</topology>
    </subcellularLocation>
</comment>
<dbReference type="InterPro" id="IPR001708">
    <property type="entry name" value="YidC/ALB3/OXA1/COX18"/>
</dbReference>
<feature type="transmembrane region" description="Helical" evidence="11">
    <location>
        <begin position="7"/>
        <end position="24"/>
    </location>
</feature>
<evidence type="ECO:0000256" key="4">
    <source>
        <dbReference type="ARBA" id="ARBA00022692"/>
    </source>
</evidence>
<proteinExistence type="inferred from homology"/>
<protein>
    <recommendedName>
        <fullName evidence="12">Membrane insertase YidC/Oxa/ALB C-terminal domain-containing protein</fullName>
    </recommendedName>
</protein>
<keyword evidence="4 9" id="KW-0812">Transmembrane</keyword>
<name>A0ABQ6FNS7_9CHLR</name>
<feature type="transmembrane region" description="Helical" evidence="11">
    <location>
        <begin position="167"/>
        <end position="186"/>
    </location>
</feature>
<keyword evidence="6 11" id="KW-1133">Transmembrane helix</keyword>
<keyword evidence="7 11" id="KW-0472">Membrane</keyword>
<dbReference type="PANTHER" id="PTHR12428">
    <property type="entry name" value="OXA1"/>
    <property type="match status" value="1"/>
</dbReference>
<dbReference type="InterPro" id="IPR047196">
    <property type="entry name" value="YidC_ALB_C"/>
</dbReference>
<keyword evidence="5" id="KW-0653">Protein transport</keyword>
<dbReference type="EMBL" id="BSRI01000001">
    <property type="protein sequence ID" value="GLV55352.1"/>
    <property type="molecule type" value="Genomic_DNA"/>
</dbReference>
<comment type="caution">
    <text evidence="13">The sequence shown here is derived from an EMBL/GenBank/DDBJ whole genome shotgun (WGS) entry which is preliminary data.</text>
</comment>
<feature type="transmembrane region" description="Helical" evidence="11">
    <location>
        <begin position="132"/>
        <end position="155"/>
    </location>
</feature>
<evidence type="ECO:0000256" key="9">
    <source>
        <dbReference type="RuleBase" id="RU003945"/>
    </source>
</evidence>
<dbReference type="InterPro" id="IPR028055">
    <property type="entry name" value="YidC/Oxa/ALB_C"/>
</dbReference>
<dbReference type="PANTHER" id="PTHR12428:SF65">
    <property type="entry name" value="CYTOCHROME C OXIDASE ASSEMBLY PROTEIN COX18, MITOCHONDRIAL"/>
    <property type="match status" value="1"/>
</dbReference>
<keyword evidence="2" id="KW-0813">Transport</keyword>
<feature type="region of interest" description="Disordered" evidence="10">
    <location>
        <begin position="268"/>
        <end position="292"/>
    </location>
</feature>
<organism evidence="13 14">
    <name type="scientific">Dictyobacter halimunensis</name>
    <dbReference type="NCBI Taxonomy" id="3026934"/>
    <lineage>
        <taxon>Bacteria</taxon>
        <taxon>Bacillati</taxon>
        <taxon>Chloroflexota</taxon>
        <taxon>Ktedonobacteria</taxon>
        <taxon>Ktedonobacterales</taxon>
        <taxon>Dictyobacteraceae</taxon>
        <taxon>Dictyobacter</taxon>
    </lineage>
</organism>
<feature type="compositionally biased region" description="Basic residues" evidence="10">
    <location>
        <begin position="277"/>
        <end position="292"/>
    </location>
</feature>
<evidence type="ECO:0000256" key="6">
    <source>
        <dbReference type="ARBA" id="ARBA00022989"/>
    </source>
</evidence>
<evidence type="ECO:0000259" key="12">
    <source>
        <dbReference type="Pfam" id="PF02096"/>
    </source>
</evidence>
<feature type="domain" description="Membrane insertase YidC/Oxa/ALB C-terminal" evidence="12">
    <location>
        <begin position="31"/>
        <end position="246"/>
    </location>
</feature>
<keyword evidence="8" id="KW-0143">Chaperone</keyword>
<evidence type="ECO:0000256" key="11">
    <source>
        <dbReference type="SAM" id="Phobius"/>
    </source>
</evidence>
<evidence type="ECO:0000256" key="10">
    <source>
        <dbReference type="SAM" id="MobiDB-lite"/>
    </source>
</evidence>
<evidence type="ECO:0000313" key="14">
    <source>
        <dbReference type="Proteomes" id="UP001344906"/>
    </source>
</evidence>
<dbReference type="CDD" id="cd20070">
    <property type="entry name" value="5TM_YidC_Alb3"/>
    <property type="match status" value="1"/>
</dbReference>
<feature type="transmembrane region" description="Helical" evidence="11">
    <location>
        <begin position="99"/>
        <end position="120"/>
    </location>
</feature>
<evidence type="ECO:0000256" key="5">
    <source>
        <dbReference type="ARBA" id="ARBA00022927"/>
    </source>
</evidence>
<accession>A0ABQ6FNS7</accession>
<evidence type="ECO:0000256" key="1">
    <source>
        <dbReference type="ARBA" id="ARBA00004651"/>
    </source>
</evidence>
<sequence length="292" mass="33018">MSIIATLFNTLFTYPILNALLQLYSWLGDFSVALVALTVGISLLLLPFTLRQLRQARMMRQIQPQIQALRKQHASDHQAQAQALQELYKAHGIRTRSTFLLLLIQAPIYSGLYFALNMILQASSVSTLNDYLYPFVTHLATMPNLHLTWFTILNATWHISLGAPDPTAILPILTGVLTLIQTWVAQPLASVEAREGMQHINQNMQWLFFVIPAIITVVIAWRFAAGLALYRIVSLLMNIGQQYIVSHWGGNKVTPALAQATGFIQQAEQRTQSQAPKPRRRNRRHGSSRRRK</sequence>
<evidence type="ECO:0000256" key="2">
    <source>
        <dbReference type="ARBA" id="ARBA00022448"/>
    </source>
</evidence>
<gene>
    <name evidence="13" type="ORF">KDH_21990</name>
</gene>
<evidence type="ECO:0000256" key="8">
    <source>
        <dbReference type="ARBA" id="ARBA00023186"/>
    </source>
</evidence>
<feature type="transmembrane region" description="Helical" evidence="11">
    <location>
        <begin position="206"/>
        <end position="230"/>
    </location>
</feature>
<dbReference type="RefSeq" id="WP_338249615.1">
    <property type="nucleotide sequence ID" value="NZ_BSRI01000001.1"/>
</dbReference>
<feature type="transmembrane region" description="Helical" evidence="11">
    <location>
        <begin position="30"/>
        <end position="50"/>
    </location>
</feature>
<evidence type="ECO:0000256" key="3">
    <source>
        <dbReference type="ARBA" id="ARBA00022475"/>
    </source>
</evidence>